<dbReference type="EMBL" id="JAESVB010000004">
    <property type="protein sequence ID" value="MCB8875750.1"/>
    <property type="molecule type" value="Genomic_DNA"/>
</dbReference>
<protein>
    <submittedName>
        <fullName evidence="1">Uncharacterized protein</fullName>
    </submittedName>
</protein>
<reference evidence="1" key="1">
    <citation type="journal article" date="2021" name="Microorganisms">
        <title>Acidisoma silvae sp. nov. and Acidisomacellulosilytica sp. nov., Two Acidophilic Bacteria Isolated from Decaying Wood, Hydrolyzing Cellulose and Producing Poly-3-hydroxybutyrate.</title>
        <authorList>
            <person name="Mieszkin S."/>
            <person name="Pouder E."/>
            <person name="Uroz S."/>
            <person name="Simon-Colin C."/>
            <person name="Alain K."/>
        </authorList>
    </citation>
    <scope>NUCLEOTIDE SEQUENCE</scope>
    <source>
        <strain evidence="1">HW T2.11</strain>
    </source>
</reference>
<name>A0A963YSR5_9PROT</name>
<evidence type="ECO:0000313" key="2">
    <source>
        <dbReference type="Proteomes" id="UP000708298"/>
    </source>
</evidence>
<reference evidence="1" key="2">
    <citation type="submission" date="2021-01" db="EMBL/GenBank/DDBJ databases">
        <authorList>
            <person name="Mieszkin S."/>
            <person name="Pouder E."/>
            <person name="Alain K."/>
        </authorList>
    </citation>
    <scope>NUCLEOTIDE SEQUENCE</scope>
    <source>
        <strain evidence="1">HW T2.11</strain>
    </source>
</reference>
<dbReference type="Proteomes" id="UP000708298">
    <property type="component" value="Unassembled WGS sequence"/>
</dbReference>
<comment type="caution">
    <text evidence="1">The sequence shown here is derived from an EMBL/GenBank/DDBJ whole genome shotgun (WGS) entry which is preliminary data.</text>
</comment>
<evidence type="ECO:0000313" key="1">
    <source>
        <dbReference type="EMBL" id="MCB8875750.1"/>
    </source>
</evidence>
<gene>
    <name evidence="1" type="ORF">ASILVAE211_11195</name>
</gene>
<sequence>MSYSFQFIVDQWKLISGAVEWSLPSNPESGTIGFLAPLAIEGVTIAEFALRGRAYAHQPNEAITLQVEVGVSNSRTREALVRLDWRPLSPIHKNPDKRQIYGTHIHPFALNWSETELRMLTNNLPWATVSEDPVDFLGPLKLGKKLFKISDIEKIPEPPWSRQLL</sequence>
<dbReference type="AlphaFoldDB" id="A0A963YSR5"/>
<proteinExistence type="predicted"/>
<organism evidence="1 2">
    <name type="scientific">Acidisoma silvae</name>
    <dbReference type="NCBI Taxonomy" id="2802396"/>
    <lineage>
        <taxon>Bacteria</taxon>
        <taxon>Pseudomonadati</taxon>
        <taxon>Pseudomonadota</taxon>
        <taxon>Alphaproteobacteria</taxon>
        <taxon>Acetobacterales</taxon>
        <taxon>Acidocellaceae</taxon>
        <taxon>Acidisoma</taxon>
    </lineage>
</organism>
<keyword evidence="2" id="KW-1185">Reference proteome</keyword>
<accession>A0A963YSR5</accession>
<dbReference type="RefSeq" id="WP_227321410.1">
    <property type="nucleotide sequence ID" value="NZ_JAESVB010000004.1"/>
</dbReference>